<evidence type="ECO:0000313" key="6">
    <source>
        <dbReference type="Proteomes" id="UP001597114"/>
    </source>
</evidence>
<dbReference type="InterPro" id="IPR025110">
    <property type="entry name" value="AMP-bd_C"/>
</dbReference>
<dbReference type="SUPFAM" id="SSF56801">
    <property type="entry name" value="Acetyl-CoA synthetase-like"/>
    <property type="match status" value="1"/>
</dbReference>
<dbReference type="PANTHER" id="PTHR43201">
    <property type="entry name" value="ACYL-COA SYNTHETASE"/>
    <property type="match status" value="1"/>
</dbReference>
<protein>
    <submittedName>
        <fullName evidence="5">AMP-binding protein</fullName>
    </submittedName>
</protein>
<evidence type="ECO:0000259" key="4">
    <source>
        <dbReference type="Pfam" id="PF13193"/>
    </source>
</evidence>
<dbReference type="InterPro" id="IPR045851">
    <property type="entry name" value="AMP-bd_C_sf"/>
</dbReference>
<dbReference type="CDD" id="cd05917">
    <property type="entry name" value="FACL_like_2"/>
    <property type="match status" value="1"/>
</dbReference>
<accession>A0ABW4F9W5</accession>
<dbReference type="Pfam" id="PF13193">
    <property type="entry name" value="AMP-binding_C"/>
    <property type="match status" value="1"/>
</dbReference>
<comment type="similarity">
    <text evidence="1">Belongs to the ATP-dependent AMP-binding enzyme family.</text>
</comment>
<evidence type="ECO:0000256" key="2">
    <source>
        <dbReference type="ARBA" id="ARBA00022598"/>
    </source>
</evidence>
<dbReference type="Gene3D" id="3.40.50.12780">
    <property type="entry name" value="N-terminal domain of ligase-like"/>
    <property type="match status" value="1"/>
</dbReference>
<dbReference type="EMBL" id="JBHUCO010000081">
    <property type="protein sequence ID" value="MFD1524332.1"/>
    <property type="molecule type" value="Genomic_DNA"/>
</dbReference>
<name>A0ABW4F9W5_9PSEU</name>
<reference evidence="6" key="1">
    <citation type="journal article" date="2019" name="Int. J. Syst. Evol. Microbiol.">
        <title>The Global Catalogue of Microorganisms (GCM) 10K type strain sequencing project: providing services to taxonomists for standard genome sequencing and annotation.</title>
        <authorList>
            <consortium name="The Broad Institute Genomics Platform"/>
            <consortium name="The Broad Institute Genome Sequencing Center for Infectious Disease"/>
            <person name="Wu L."/>
            <person name="Ma J."/>
        </authorList>
    </citation>
    <scope>NUCLEOTIDE SEQUENCE [LARGE SCALE GENOMIC DNA]</scope>
    <source>
        <strain evidence="6">CCM 7043</strain>
    </source>
</reference>
<evidence type="ECO:0000259" key="3">
    <source>
        <dbReference type="Pfam" id="PF00501"/>
    </source>
</evidence>
<keyword evidence="6" id="KW-1185">Reference proteome</keyword>
<comment type="caution">
    <text evidence="5">The sequence shown here is derived from an EMBL/GenBank/DDBJ whole genome shotgun (WGS) entry which is preliminary data.</text>
</comment>
<evidence type="ECO:0000313" key="5">
    <source>
        <dbReference type="EMBL" id="MFD1524332.1"/>
    </source>
</evidence>
<gene>
    <name evidence="5" type="ORF">ACFSJD_43075</name>
</gene>
<keyword evidence="2" id="KW-0436">Ligase</keyword>
<dbReference type="Proteomes" id="UP001597114">
    <property type="component" value="Unassembled WGS sequence"/>
</dbReference>
<organism evidence="5 6">
    <name type="scientific">Pseudonocardia yunnanensis</name>
    <dbReference type="NCBI Taxonomy" id="58107"/>
    <lineage>
        <taxon>Bacteria</taxon>
        <taxon>Bacillati</taxon>
        <taxon>Actinomycetota</taxon>
        <taxon>Actinomycetes</taxon>
        <taxon>Pseudonocardiales</taxon>
        <taxon>Pseudonocardiaceae</taxon>
        <taxon>Pseudonocardia</taxon>
    </lineage>
</organism>
<proteinExistence type="inferred from homology"/>
<dbReference type="InterPro" id="IPR020845">
    <property type="entry name" value="AMP-binding_CS"/>
</dbReference>
<dbReference type="RefSeq" id="WP_344725142.1">
    <property type="nucleotide sequence ID" value="NZ_BAAAUS010000029.1"/>
</dbReference>
<feature type="domain" description="AMP-dependent synthetase/ligase" evidence="3">
    <location>
        <begin position="28"/>
        <end position="400"/>
    </location>
</feature>
<evidence type="ECO:0000256" key="1">
    <source>
        <dbReference type="ARBA" id="ARBA00006432"/>
    </source>
</evidence>
<dbReference type="Pfam" id="PF00501">
    <property type="entry name" value="AMP-binding"/>
    <property type="match status" value="1"/>
</dbReference>
<dbReference type="PANTHER" id="PTHR43201:SF5">
    <property type="entry name" value="MEDIUM-CHAIN ACYL-COA LIGASE ACSF2, MITOCHONDRIAL"/>
    <property type="match status" value="1"/>
</dbReference>
<sequence length="546" mass="59227">MSVDLTETSYRQGACVEPLRGLTIGAALEDAAHRFPNNEALVSVHQGVRFSYAQLDAEVDACALGLVALGVGQGDRVALWSPNSVEWAIIQYATAKIGAILVSVNPAYRSSELAYVLGQSGSRILISAQRHKSSDYPALVEQARHQCPDLEHVIFLGSKDWDRLLESGRGHSADDLRRRSASLSFDDAINIQYTSGTTGAPKGATLTHHGLLNNGYFVGVRCRYTDRDRICVPVPYYHCFGMVSANLAALTHGACVVLPGASFEPAATLRAVAAERCTALYGVPTMFVAELALADLADYDLSSLRTGVIAGAPSSAELMAQITTDLHLPEMTAAYGMTETSPISTQTFVDDSVHRRTATVGAVHPHIEVAIVERDTGLPVPRESDGELWVRGYSVMRGYWNNPQATAEVIDHAGWMHTGDLARMDRDGYIAIIGRIKDMIIRGGENIYPKEIEDLIELHPAVESVQVIGVPHALYGEEVMAWVKPRAGAVVDAEQIREHCTGKIAHFKIPKHVHFLGAGDEFPMTVTGKVQKNVLKERASAVLPFI</sequence>
<dbReference type="Gene3D" id="3.30.300.30">
    <property type="match status" value="1"/>
</dbReference>
<feature type="domain" description="AMP-binding enzyme C-terminal" evidence="4">
    <location>
        <begin position="451"/>
        <end position="529"/>
    </location>
</feature>
<dbReference type="InterPro" id="IPR000873">
    <property type="entry name" value="AMP-dep_synth/lig_dom"/>
</dbReference>
<dbReference type="PROSITE" id="PS00455">
    <property type="entry name" value="AMP_BINDING"/>
    <property type="match status" value="1"/>
</dbReference>
<dbReference type="InterPro" id="IPR042099">
    <property type="entry name" value="ANL_N_sf"/>
</dbReference>